<comment type="caution">
    <text evidence="1">The sequence shown here is derived from an EMBL/GenBank/DDBJ whole genome shotgun (WGS) entry which is preliminary data.</text>
</comment>
<dbReference type="RefSeq" id="WP_066630426.1">
    <property type="nucleotide sequence ID" value="NZ_FQXL01000030.1"/>
</dbReference>
<name>A0A161W173_9CLOT</name>
<dbReference type="AlphaFoldDB" id="A0A161W173"/>
<organism evidence="1 2">
    <name type="scientific">Clostridium magnum DSM 2767</name>
    <dbReference type="NCBI Taxonomy" id="1121326"/>
    <lineage>
        <taxon>Bacteria</taxon>
        <taxon>Bacillati</taxon>
        <taxon>Bacillota</taxon>
        <taxon>Clostridia</taxon>
        <taxon>Eubacteriales</taxon>
        <taxon>Clostridiaceae</taxon>
        <taxon>Clostridium</taxon>
    </lineage>
</organism>
<proteinExistence type="predicted"/>
<dbReference type="STRING" id="1121326.CLMAG_58040"/>
<dbReference type="Proteomes" id="UP000076603">
    <property type="component" value="Unassembled WGS sequence"/>
</dbReference>
<evidence type="ECO:0000313" key="2">
    <source>
        <dbReference type="Proteomes" id="UP000076603"/>
    </source>
</evidence>
<keyword evidence="2" id="KW-1185">Reference proteome</keyword>
<evidence type="ECO:0000313" key="1">
    <source>
        <dbReference type="EMBL" id="KZL88900.1"/>
    </source>
</evidence>
<dbReference type="EMBL" id="LWAE01000013">
    <property type="protein sequence ID" value="KZL88900.1"/>
    <property type="molecule type" value="Genomic_DNA"/>
</dbReference>
<gene>
    <name evidence="1" type="ORF">CLMAG_58040</name>
</gene>
<accession>A0A161W173</accession>
<reference evidence="1 2" key="1">
    <citation type="submission" date="2016-04" db="EMBL/GenBank/DDBJ databases">
        <title>Genome sequence of Clostridium magnum DSM 2767.</title>
        <authorList>
            <person name="Poehlein A."/>
            <person name="Uhlig R."/>
            <person name="Fischer R."/>
            <person name="Bahl H."/>
            <person name="Daniel R."/>
        </authorList>
    </citation>
    <scope>NUCLEOTIDE SEQUENCE [LARGE SCALE GENOMIC DNA]</scope>
    <source>
        <strain evidence="1 2">DSM 2767</strain>
    </source>
</reference>
<sequence>MKSGKENINYIYILCCELAEKNVPFGKGKEIMTKALNNDLSFLEIILDEASESFTELHPIVARILPLQKVGEELPLFISLSNIEFR</sequence>
<protein>
    <submittedName>
        <fullName evidence="1">Uncharacterized protein</fullName>
    </submittedName>
</protein>
<dbReference type="PATRIC" id="fig|1121326.3.peg.5865"/>